<dbReference type="InterPro" id="IPR006482">
    <property type="entry name" value="Cas7_Csh2/Csh2"/>
</dbReference>
<dbReference type="NCBIfam" id="TIGR01595">
    <property type="entry name" value="cas_CT1132"/>
    <property type="match status" value="1"/>
</dbReference>
<accession>A0A1J5NJY3</accession>
<comment type="caution">
    <text evidence="1">The sequence shown here is derived from an EMBL/GenBank/DDBJ whole genome shotgun (WGS) entry which is preliminary data.</text>
</comment>
<dbReference type="Proteomes" id="UP000182743">
    <property type="component" value="Unassembled WGS sequence"/>
</dbReference>
<dbReference type="Pfam" id="PF05107">
    <property type="entry name" value="Cas_Cas7"/>
    <property type="match status" value="1"/>
</dbReference>
<protein>
    <recommendedName>
        <fullName evidence="3">CRISPR-associated protein, Csd2 family</fullName>
    </recommendedName>
</protein>
<dbReference type="GO" id="GO:0043571">
    <property type="term" value="P:maintenance of CRISPR repeat elements"/>
    <property type="evidence" value="ECO:0007669"/>
    <property type="project" value="InterPro"/>
</dbReference>
<evidence type="ECO:0000313" key="2">
    <source>
        <dbReference type="Proteomes" id="UP000182743"/>
    </source>
</evidence>
<dbReference type="AlphaFoldDB" id="A0A1J5NJY3"/>
<proteinExistence type="predicted"/>
<dbReference type="NCBIfam" id="TIGR02589">
    <property type="entry name" value="cas_Csd2"/>
    <property type="match status" value="1"/>
</dbReference>
<evidence type="ECO:0000313" key="1">
    <source>
        <dbReference type="EMBL" id="OIQ07764.1"/>
    </source>
</evidence>
<dbReference type="EMBL" id="MIHH01000028">
    <property type="protein sequence ID" value="OIQ07764.1"/>
    <property type="molecule type" value="Genomic_DNA"/>
</dbReference>
<name>A0A1J5NJY3_NEOTH</name>
<reference evidence="1 2" key="1">
    <citation type="submission" date="2016-08" db="EMBL/GenBank/DDBJ databases">
        <title>Genome-based comparison of Moorella thermoacetic strains.</title>
        <authorList>
            <person name="Poehlein A."/>
            <person name="Bengelsdorf F.R."/>
            <person name="Esser C."/>
            <person name="Duerre P."/>
            <person name="Daniel R."/>
        </authorList>
    </citation>
    <scope>NUCLEOTIDE SEQUENCE [LARGE SCALE GENOMIC DNA]</scope>
    <source>
        <strain evidence="1 2">DSM 11768</strain>
    </source>
</reference>
<evidence type="ECO:0008006" key="3">
    <source>
        <dbReference type="Google" id="ProtNLM"/>
    </source>
</evidence>
<gene>
    <name evidence="1" type="ORF">MOOR_26230</name>
</gene>
<sequence length="297" mass="33038">MTVYTNPEVRHDFVLLFDVRDGNPNGDPDAGNLPRLDPETMQGLVTDVCLKRKIRDWVDMTRGSEANMKIYVQHHGILNAQHQRAYDAIGEKSTGSKQNREIVDKARQWMCQNFYDIRMFGAVMTTGVNCGQVRGPMQLTFARSIDPIVPLDISITRVAITRVEDAATGEQGEGGKVTEMGRKALVPYGLYLGYGFFNPHFAADTGVSAADLEIFWEALQRMWDVDRSASRGMMACRGLYIFSHASALGNAPADNLFKLITVKRRDGVKAARSFADYQVTINEEDLPPGVTLTRLVG</sequence>
<dbReference type="RefSeq" id="WP_071521550.1">
    <property type="nucleotide sequence ID" value="NZ_CP136417.1"/>
</dbReference>
<organism evidence="1 2">
    <name type="scientific">Neomoorella thermoacetica</name>
    <name type="common">Clostridium thermoaceticum</name>
    <dbReference type="NCBI Taxonomy" id="1525"/>
    <lineage>
        <taxon>Bacteria</taxon>
        <taxon>Bacillati</taxon>
        <taxon>Bacillota</taxon>
        <taxon>Clostridia</taxon>
        <taxon>Neomoorellales</taxon>
        <taxon>Neomoorellaceae</taxon>
        <taxon>Neomoorella</taxon>
    </lineage>
</organism>
<dbReference type="InterPro" id="IPR013418">
    <property type="entry name" value="CRISPR-assoc_prot_Cas7/Csd2"/>
</dbReference>